<dbReference type="GO" id="GO:0035251">
    <property type="term" value="F:UDP-glucosyltransferase activity"/>
    <property type="evidence" value="ECO:0007669"/>
    <property type="project" value="TreeGrafter"/>
</dbReference>
<accession>A0A067SHP0</accession>
<feature type="compositionally biased region" description="Basic and acidic residues" evidence="3">
    <location>
        <begin position="497"/>
        <end position="516"/>
    </location>
</feature>
<dbReference type="HOGENOM" id="CLU_001724_12_1_1"/>
<name>A0A067SHP0_GALM3</name>
<evidence type="ECO:0000256" key="1">
    <source>
        <dbReference type="ARBA" id="ARBA00009995"/>
    </source>
</evidence>
<dbReference type="PANTHER" id="PTHR48047">
    <property type="entry name" value="GLYCOSYLTRANSFERASE"/>
    <property type="match status" value="1"/>
</dbReference>
<dbReference type="Proteomes" id="UP000027222">
    <property type="component" value="Unassembled WGS sequence"/>
</dbReference>
<dbReference type="CDD" id="cd03784">
    <property type="entry name" value="GT1_Gtf-like"/>
    <property type="match status" value="1"/>
</dbReference>
<proteinExistence type="inferred from homology"/>
<dbReference type="InterPro" id="IPR002213">
    <property type="entry name" value="UDP_glucos_trans"/>
</dbReference>
<protein>
    <recommendedName>
        <fullName evidence="6">UDP-glycosyltransferases domain-containing protein</fullName>
    </recommendedName>
</protein>
<evidence type="ECO:0000313" key="4">
    <source>
        <dbReference type="EMBL" id="KDR66298.1"/>
    </source>
</evidence>
<evidence type="ECO:0008006" key="6">
    <source>
        <dbReference type="Google" id="ProtNLM"/>
    </source>
</evidence>
<dbReference type="Gene3D" id="3.40.50.2000">
    <property type="entry name" value="Glycogen Phosphorylase B"/>
    <property type="match status" value="2"/>
</dbReference>
<comment type="similarity">
    <text evidence="1">Belongs to the UDP-glycosyltransferase family.</text>
</comment>
<feature type="region of interest" description="Disordered" evidence="3">
    <location>
        <begin position="497"/>
        <end position="529"/>
    </location>
</feature>
<evidence type="ECO:0000313" key="5">
    <source>
        <dbReference type="Proteomes" id="UP000027222"/>
    </source>
</evidence>
<evidence type="ECO:0000256" key="2">
    <source>
        <dbReference type="ARBA" id="ARBA00022679"/>
    </source>
</evidence>
<gene>
    <name evidence="4" type="ORF">GALMADRAFT_1162382</name>
</gene>
<reference evidence="5" key="1">
    <citation type="journal article" date="2014" name="Proc. Natl. Acad. Sci. U.S.A.">
        <title>Extensive sampling of basidiomycete genomes demonstrates inadequacy of the white-rot/brown-rot paradigm for wood decay fungi.</title>
        <authorList>
            <person name="Riley R."/>
            <person name="Salamov A.A."/>
            <person name="Brown D.W."/>
            <person name="Nagy L.G."/>
            <person name="Floudas D."/>
            <person name="Held B.W."/>
            <person name="Levasseur A."/>
            <person name="Lombard V."/>
            <person name="Morin E."/>
            <person name="Otillar R."/>
            <person name="Lindquist E.A."/>
            <person name="Sun H."/>
            <person name="LaButti K.M."/>
            <person name="Schmutz J."/>
            <person name="Jabbour D."/>
            <person name="Luo H."/>
            <person name="Baker S.E."/>
            <person name="Pisabarro A.G."/>
            <person name="Walton J.D."/>
            <person name="Blanchette R.A."/>
            <person name="Henrissat B."/>
            <person name="Martin F."/>
            <person name="Cullen D."/>
            <person name="Hibbett D.S."/>
            <person name="Grigoriev I.V."/>
        </authorList>
    </citation>
    <scope>NUCLEOTIDE SEQUENCE [LARGE SCALE GENOMIC DNA]</scope>
    <source>
        <strain evidence="5">CBS 339.88</strain>
    </source>
</reference>
<keyword evidence="2" id="KW-0808">Transferase</keyword>
<organism evidence="4 5">
    <name type="scientific">Galerina marginata (strain CBS 339.88)</name>
    <dbReference type="NCBI Taxonomy" id="685588"/>
    <lineage>
        <taxon>Eukaryota</taxon>
        <taxon>Fungi</taxon>
        <taxon>Dikarya</taxon>
        <taxon>Basidiomycota</taxon>
        <taxon>Agaricomycotina</taxon>
        <taxon>Agaricomycetes</taxon>
        <taxon>Agaricomycetidae</taxon>
        <taxon>Agaricales</taxon>
        <taxon>Agaricineae</taxon>
        <taxon>Strophariaceae</taxon>
        <taxon>Galerina</taxon>
    </lineage>
</organism>
<dbReference type="SUPFAM" id="SSF53756">
    <property type="entry name" value="UDP-Glycosyltransferase/glycogen phosphorylase"/>
    <property type="match status" value="1"/>
</dbReference>
<dbReference type="AlphaFoldDB" id="A0A067SHP0"/>
<dbReference type="Pfam" id="PF00201">
    <property type="entry name" value="UDPGT"/>
    <property type="match status" value="1"/>
</dbReference>
<dbReference type="OrthoDB" id="5835829at2759"/>
<sequence length="543" mass="61222">MPLETSYKQDLKGHLVILTIPAWGVLRPLCGVACRAVEECPDIVVTFMILGGWDKRIAAECDRYNRSNDDKETRSRLRLVNIGGQGFDIPDLMSVAFKSFPDCYRKLVLCESIRSMSTRDHIPQTIRPTAVIIDYNYFPILQSVREITGKNVPVWNWWSSGSYLPLRVWGPERYGGMGNVPDKARTLAEATGRDVDEVTNEMTNMKRGEVVVLPGLPDFYDYEWYPYPDDLQKDLPISFYEVFKNGKEFMKECDAYIYNTSSAYEPQAIDATRRWLEESGSQKLYTIGPVFPWSGTNFESPKHGLMATGDEVPENGSDSTPVRAFMDKILASHGENSLLYLSFGSIWWPGSDYIRLYVEILLENKIPFIFAIASPQADLPTELIEKVSASEIAMLSKWCPQQMILSHPVTGWFLTHCGHNSVLEALSRGVPMIAWPLMFDQPGNAAHISLSLDVAFQLIQVRTGKEGLKPLHRTGTPPVGDCESVAVEARDILRRMKGAEGDRKRKNAEGVRDKLGRARKGAGDGQEDFKRLLRDATKEQLHQ</sequence>
<dbReference type="EMBL" id="KL142425">
    <property type="protein sequence ID" value="KDR66298.1"/>
    <property type="molecule type" value="Genomic_DNA"/>
</dbReference>
<keyword evidence="5" id="KW-1185">Reference proteome</keyword>
<dbReference type="STRING" id="685588.A0A067SHP0"/>
<evidence type="ECO:0000256" key="3">
    <source>
        <dbReference type="SAM" id="MobiDB-lite"/>
    </source>
</evidence>